<feature type="region of interest" description="Disordered" evidence="1">
    <location>
        <begin position="104"/>
        <end position="144"/>
    </location>
</feature>
<dbReference type="AlphaFoldDB" id="A0A8H5FI13"/>
<feature type="compositionally biased region" description="Basic and acidic residues" evidence="1">
    <location>
        <begin position="1"/>
        <end position="15"/>
    </location>
</feature>
<keyword evidence="3" id="KW-1185">Reference proteome</keyword>
<evidence type="ECO:0000313" key="2">
    <source>
        <dbReference type="EMBL" id="KAF5337960.1"/>
    </source>
</evidence>
<name>A0A8H5FI13_9AGAR</name>
<dbReference type="Proteomes" id="UP000541558">
    <property type="component" value="Unassembled WGS sequence"/>
</dbReference>
<reference evidence="2 3" key="1">
    <citation type="journal article" date="2020" name="ISME J.">
        <title>Uncovering the hidden diversity of litter-decomposition mechanisms in mushroom-forming fungi.</title>
        <authorList>
            <person name="Floudas D."/>
            <person name="Bentzer J."/>
            <person name="Ahren D."/>
            <person name="Johansson T."/>
            <person name="Persson P."/>
            <person name="Tunlid A."/>
        </authorList>
    </citation>
    <scope>NUCLEOTIDE SEQUENCE [LARGE SCALE GENOMIC DNA]</scope>
    <source>
        <strain evidence="2 3">CBS 175.51</strain>
    </source>
</reference>
<feature type="region of interest" description="Disordered" evidence="1">
    <location>
        <begin position="1"/>
        <end position="87"/>
    </location>
</feature>
<sequence length="225" mass="24875">MLVEHTADPAGDGRRQSPIGDAMPEQDDRTLHGSTGTDVEDAAVQSPKTTTAHSEADYTPRDDPDSDERCQGTDHTEDIDHDTASTASADLPIDNIILETLSAPSRSSTAKESKDLKKTRLSATKESGRKKTRSSNQNPLGSRNRYRLCDFTGPTRVVLNDTIDLFRVFCVTKDPFPEVTGRQLRLAVDSWAKAAERRAYRSHTLTKPPLWLRTGPRRSEDASNL</sequence>
<feature type="compositionally biased region" description="Basic and acidic residues" evidence="1">
    <location>
        <begin position="109"/>
        <end position="118"/>
    </location>
</feature>
<proteinExistence type="predicted"/>
<organism evidence="2 3">
    <name type="scientific">Ephemerocybe angulata</name>
    <dbReference type="NCBI Taxonomy" id="980116"/>
    <lineage>
        <taxon>Eukaryota</taxon>
        <taxon>Fungi</taxon>
        <taxon>Dikarya</taxon>
        <taxon>Basidiomycota</taxon>
        <taxon>Agaricomycotina</taxon>
        <taxon>Agaricomycetes</taxon>
        <taxon>Agaricomycetidae</taxon>
        <taxon>Agaricales</taxon>
        <taxon>Agaricineae</taxon>
        <taxon>Psathyrellaceae</taxon>
        <taxon>Ephemerocybe</taxon>
    </lineage>
</organism>
<comment type="caution">
    <text evidence="2">The sequence shown here is derived from an EMBL/GenBank/DDBJ whole genome shotgun (WGS) entry which is preliminary data.</text>
</comment>
<accession>A0A8H5FI13</accession>
<feature type="compositionally biased region" description="Basic and acidic residues" evidence="1">
    <location>
        <begin position="54"/>
        <end position="83"/>
    </location>
</feature>
<evidence type="ECO:0000313" key="3">
    <source>
        <dbReference type="Proteomes" id="UP000541558"/>
    </source>
</evidence>
<protein>
    <submittedName>
        <fullName evidence="2">Uncharacterized protein</fullName>
    </submittedName>
</protein>
<evidence type="ECO:0000256" key="1">
    <source>
        <dbReference type="SAM" id="MobiDB-lite"/>
    </source>
</evidence>
<gene>
    <name evidence="2" type="ORF">D9611_014833</name>
</gene>
<dbReference type="EMBL" id="JAACJK010000021">
    <property type="protein sequence ID" value="KAF5337960.1"/>
    <property type="molecule type" value="Genomic_DNA"/>
</dbReference>